<dbReference type="EMBL" id="AP018045">
    <property type="protein sequence ID" value="BAX54316.1"/>
    <property type="molecule type" value="Genomic_DNA"/>
</dbReference>
<dbReference type="InterPro" id="IPR001296">
    <property type="entry name" value="Glyco_trans_1"/>
</dbReference>
<proteinExistence type="predicted"/>
<dbReference type="Proteomes" id="UP000218676">
    <property type="component" value="Chromosome 1"/>
</dbReference>
<dbReference type="AlphaFoldDB" id="A0A1V1V6Q8"/>
<accession>A0A1V1V6Q8</accession>
<keyword evidence="3" id="KW-0808">Transferase</keyword>
<feature type="domain" description="Glycosyl transferase family 1" evidence="1">
    <location>
        <begin position="200"/>
        <end position="355"/>
    </location>
</feature>
<dbReference type="GO" id="GO:0016757">
    <property type="term" value="F:glycosyltransferase activity"/>
    <property type="evidence" value="ECO:0007669"/>
    <property type="project" value="InterPro"/>
</dbReference>
<dbReference type="PANTHER" id="PTHR45947">
    <property type="entry name" value="SULFOQUINOVOSYL TRANSFERASE SQD2"/>
    <property type="match status" value="1"/>
</dbReference>
<dbReference type="InterPro" id="IPR050194">
    <property type="entry name" value="Glycosyltransferase_grp1"/>
</dbReference>
<dbReference type="Proteomes" id="UP000516656">
    <property type="component" value="Chromosome 1"/>
</dbReference>
<dbReference type="PANTHER" id="PTHR45947:SF15">
    <property type="entry name" value="TEICHURONIC ACID BIOSYNTHESIS GLYCOSYLTRANSFERASE TUAC-RELATED"/>
    <property type="match status" value="1"/>
</dbReference>
<reference evidence="3 5" key="3">
    <citation type="submission" date="2020-09" db="EMBL/GenBank/DDBJ databases">
        <title>Complete, closed and curated genome sequences of Photobacterium damselae subsp. piscicida isolates from Australia indicate localised evolution and additional plasmid-borne pathogenicity mechanisms.</title>
        <authorList>
            <person name="Baseggio L."/>
            <person name="Silayeva O."/>
            <person name="Buller N."/>
            <person name="Landos M."/>
            <person name="Engelstaedter J."/>
            <person name="Barnes A.C."/>
        </authorList>
    </citation>
    <scope>NUCLEOTIDE SEQUENCE [LARGE SCALE GENOMIC DNA]</scope>
    <source>
        <strain evidence="3 5">AS-16-0540-1</strain>
    </source>
</reference>
<reference evidence="4" key="2">
    <citation type="submission" date="2017-05" db="EMBL/GenBank/DDBJ databases">
        <title>Whole genome sequence of fish pathogenic bacteria, Photobacterium damselae subsp. piscicida, strain 91-197, isolated from hybrid striped bass (Morone sp.) in USA.</title>
        <authorList>
            <person name="Teru Y."/>
            <person name="Hikima J."/>
            <person name="Kono T."/>
            <person name="Sakai M."/>
            <person name="Takano T."/>
            <person name="Hawke J.P."/>
            <person name="Takeyama H."/>
            <person name="Aoki T."/>
        </authorList>
    </citation>
    <scope>NUCLEOTIDE SEQUENCE [LARGE SCALE GENOMIC DNA]</scope>
    <source>
        <strain evidence="4">91-197</strain>
    </source>
</reference>
<organism evidence="2 4">
    <name type="scientific">Photobacterium damsela subsp. piscicida</name>
    <name type="common">Pasteurella piscicida</name>
    <dbReference type="NCBI Taxonomy" id="38294"/>
    <lineage>
        <taxon>Bacteria</taxon>
        <taxon>Pseudomonadati</taxon>
        <taxon>Pseudomonadota</taxon>
        <taxon>Gammaproteobacteria</taxon>
        <taxon>Vibrionales</taxon>
        <taxon>Vibrionaceae</taxon>
        <taxon>Photobacterium</taxon>
    </lineage>
</organism>
<dbReference type="Pfam" id="PF00534">
    <property type="entry name" value="Glycos_transf_1"/>
    <property type="match status" value="1"/>
</dbReference>
<evidence type="ECO:0000313" key="5">
    <source>
        <dbReference type="Proteomes" id="UP000516656"/>
    </source>
</evidence>
<protein>
    <submittedName>
        <fullName evidence="2 3">Glycosyltransferase</fullName>
    </submittedName>
</protein>
<gene>
    <name evidence="3" type="ORF">IC627_01505</name>
    <name evidence="2" type="ORF">PDPUS_1_02942</name>
</gene>
<dbReference type="RefSeq" id="WP_086957306.1">
    <property type="nucleotide sequence ID" value="NZ_AP018045.1"/>
</dbReference>
<dbReference type="Gene3D" id="3.40.50.2000">
    <property type="entry name" value="Glycogen Phosphorylase B"/>
    <property type="match status" value="2"/>
</dbReference>
<evidence type="ECO:0000313" key="2">
    <source>
        <dbReference type="EMBL" id="BAX54316.1"/>
    </source>
</evidence>
<evidence type="ECO:0000259" key="1">
    <source>
        <dbReference type="Pfam" id="PF00534"/>
    </source>
</evidence>
<dbReference type="EMBL" id="CP061854">
    <property type="protein sequence ID" value="QOD56793.1"/>
    <property type="molecule type" value="Genomic_DNA"/>
</dbReference>
<name>A0A1V1V6Q8_PHODP</name>
<dbReference type="SUPFAM" id="SSF53756">
    <property type="entry name" value="UDP-Glycosyltransferase/glycogen phosphorylase"/>
    <property type="match status" value="1"/>
</dbReference>
<sequence>MKKKIAYVLPSFPTLSETFVGVEMRAMERQGHSIQPFAFSKAQKGQQADRILQRKCIYLDSSPYISLMPLCFSYRAHRFLISQQGFSYLGLLRQGGQLAQRVKMTQCQHIHAHFAWHSAAIAITAAKLLNISVSFVGHGADIYASPQDLEHKLQHVDFACAVTAQMADELKAQTHKPIHHIACGIEYELYPALLDTFAPTKQLLFIGRLVEKKGLHILIEALDGTGITLDIVGDGPLLPDLQNEIHQRQLTSQVRFLGSQDASWFRHHAKDYSALAAPFLIAQNGDQDTGPLVIKEAMALGLPVITSDLSGCNEILTDLTGVQVKMGEPRLFRQAILNHFKRSRNELEQQRQSAYQHVMTHFNAGTQAHKLSQFIEAL</sequence>
<evidence type="ECO:0000313" key="3">
    <source>
        <dbReference type="EMBL" id="QOD56793.1"/>
    </source>
</evidence>
<evidence type="ECO:0000313" key="4">
    <source>
        <dbReference type="Proteomes" id="UP000218676"/>
    </source>
</evidence>
<reference evidence="2" key="1">
    <citation type="journal article" date="2017" name="Genome Announc.">
        <title>Whole-Genome Sequence of Photobacterium damselae subsp. piscicida Strain 91-197, Isolated from Hybrid Striped Bass (Morone sp.) in the United States.</title>
        <authorList>
            <person name="Teru Y."/>
            <person name="Hikima J."/>
            <person name="Kono T."/>
            <person name="Sakai M."/>
            <person name="Takano T."/>
            <person name="Hawke J.P."/>
            <person name="Takeyama H."/>
            <person name="Aoki T."/>
        </authorList>
    </citation>
    <scope>NUCLEOTIDE SEQUENCE</scope>
    <source>
        <strain evidence="2">91-197</strain>
    </source>
</reference>